<dbReference type="Proteomes" id="UP000178999">
    <property type="component" value="Unassembled WGS sequence"/>
</dbReference>
<dbReference type="Gene3D" id="2.40.50.140">
    <property type="entry name" value="Nucleic acid-binding proteins"/>
    <property type="match status" value="1"/>
</dbReference>
<name>A0A1F8CUR6_9BACT</name>
<dbReference type="NCBIfam" id="TIGR00008">
    <property type="entry name" value="infA"/>
    <property type="match status" value="1"/>
</dbReference>
<dbReference type="InterPro" id="IPR006196">
    <property type="entry name" value="RNA-binding_domain_S1_IF1"/>
</dbReference>
<dbReference type="STRING" id="1802538.A2382_05250"/>
<evidence type="ECO:0000256" key="1">
    <source>
        <dbReference type="ARBA" id="ARBA00010939"/>
    </source>
</evidence>
<dbReference type="InterPro" id="IPR004368">
    <property type="entry name" value="TIF_IF1"/>
</dbReference>
<evidence type="ECO:0000256" key="5">
    <source>
        <dbReference type="PROSITE-ProRule" id="PRU00181"/>
    </source>
</evidence>
<comment type="similarity">
    <text evidence="1">Belongs to the IF-1 family.</text>
</comment>
<evidence type="ECO:0000313" key="8">
    <source>
        <dbReference type="Proteomes" id="UP000178999"/>
    </source>
</evidence>
<evidence type="ECO:0000256" key="4">
    <source>
        <dbReference type="NCBIfam" id="TIGR00008"/>
    </source>
</evidence>
<gene>
    <name evidence="7" type="ORF">A2382_05250</name>
</gene>
<proteinExistence type="inferred from homology"/>
<dbReference type="PANTHER" id="PTHR33370">
    <property type="entry name" value="TRANSLATION INITIATION FACTOR IF-1, CHLOROPLASTIC"/>
    <property type="match status" value="1"/>
</dbReference>
<organism evidence="7 8">
    <name type="scientific">Candidatus Woesebacteria bacterium RIFOXYB1_FULL_38_16</name>
    <dbReference type="NCBI Taxonomy" id="1802538"/>
    <lineage>
        <taxon>Bacteria</taxon>
        <taxon>Candidatus Woeseibacteriota</taxon>
    </lineage>
</organism>
<dbReference type="GO" id="GO:0043022">
    <property type="term" value="F:ribosome binding"/>
    <property type="evidence" value="ECO:0007669"/>
    <property type="project" value="TreeGrafter"/>
</dbReference>
<keyword evidence="3 5" id="KW-0648">Protein biosynthesis</keyword>
<protein>
    <recommendedName>
        <fullName evidence="4">Translation initiation factor IF-1</fullName>
    </recommendedName>
</protein>
<evidence type="ECO:0000256" key="2">
    <source>
        <dbReference type="ARBA" id="ARBA00022540"/>
    </source>
</evidence>
<keyword evidence="2 5" id="KW-0396">Initiation factor</keyword>
<dbReference type="AlphaFoldDB" id="A0A1F8CUR6"/>
<dbReference type="GO" id="GO:0005829">
    <property type="term" value="C:cytosol"/>
    <property type="evidence" value="ECO:0007669"/>
    <property type="project" value="TreeGrafter"/>
</dbReference>
<sequence length="73" mass="8304">MRNNPKNTIVEGEILEALPNTMFRVRLVDGKLVLTVPSGKMRRGFMRLFPGAKVRVEMTPYDKDRGRIVGSSR</sequence>
<reference evidence="7 8" key="1">
    <citation type="journal article" date="2016" name="Nat. Commun.">
        <title>Thousands of microbial genomes shed light on interconnected biogeochemical processes in an aquifer system.</title>
        <authorList>
            <person name="Anantharaman K."/>
            <person name="Brown C.T."/>
            <person name="Hug L.A."/>
            <person name="Sharon I."/>
            <person name="Castelle C.J."/>
            <person name="Probst A.J."/>
            <person name="Thomas B.C."/>
            <person name="Singh A."/>
            <person name="Wilkins M.J."/>
            <person name="Karaoz U."/>
            <person name="Brodie E.L."/>
            <person name="Williams K.H."/>
            <person name="Hubbard S.S."/>
            <person name="Banfield J.F."/>
        </authorList>
    </citation>
    <scope>NUCLEOTIDE SEQUENCE [LARGE SCALE GENOMIC DNA]</scope>
</reference>
<accession>A0A1F8CUR6</accession>
<evidence type="ECO:0000313" key="7">
    <source>
        <dbReference type="EMBL" id="OGM80060.1"/>
    </source>
</evidence>
<dbReference type="InterPro" id="IPR012340">
    <property type="entry name" value="NA-bd_OB-fold"/>
</dbReference>
<dbReference type="PROSITE" id="PS50832">
    <property type="entry name" value="S1_IF1_TYPE"/>
    <property type="match status" value="1"/>
</dbReference>
<dbReference type="EMBL" id="MGHY01000005">
    <property type="protein sequence ID" value="OGM80060.1"/>
    <property type="molecule type" value="Genomic_DNA"/>
</dbReference>
<evidence type="ECO:0000259" key="6">
    <source>
        <dbReference type="PROSITE" id="PS50832"/>
    </source>
</evidence>
<dbReference type="GO" id="GO:0003723">
    <property type="term" value="F:RNA binding"/>
    <property type="evidence" value="ECO:0007669"/>
    <property type="project" value="InterPro"/>
</dbReference>
<evidence type="ECO:0000256" key="3">
    <source>
        <dbReference type="ARBA" id="ARBA00022917"/>
    </source>
</evidence>
<dbReference type="GO" id="GO:0003743">
    <property type="term" value="F:translation initiation factor activity"/>
    <property type="evidence" value="ECO:0007669"/>
    <property type="project" value="UniProtKB-UniRule"/>
</dbReference>
<comment type="caution">
    <text evidence="7">The sequence shown here is derived from an EMBL/GenBank/DDBJ whole genome shotgun (WGS) entry which is preliminary data.</text>
</comment>
<dbReference type="Pfam" id="PF01176">
    <property type="entry name" value="eIF-1a"/>
    <property type="match status" value="1"/>
</dbReference>
<feature type="domain" description="S1-like" evidence="6">
    <location>
        <begin position="10"/>
        <end position="73"/>
    </location>
</feature>
<dbReference type="SUPFAM" id="SSF50249">
    <property type="entry name" value="Nucleic acid-binding proteins"/>
    <property type="match status" value="1"/>
</dbReference>
<dbReference type="PANTHER" id="PTHR33370:SF1">
    <property type="entry name" value="TRANSLATION INITIATION FACTOR IF-1, CHLOROPLASTIC"/>
    <property type="match status" value="1"/>
</dbReference>